<feature type="domain" description="DUF1553" evidence="3">
    <location>
        <begin position="567"/>
        <end position="786"/>
    </location>
</feature>
<evidence type="ECO:0000259" key="3">
    <source>
        <dbReference type="Pfam" id="PF07587"/>
    </source>
</evidence>
<dbReference type="InterPro" id="IPR022655">
    <property type="entry name" value="DUF1553"/>
</dbReference>
<keyword evidence="1" id="KW-0732">Signal</keyword>
<feature type="signal peptide" evidence="1">
    <location>
        <begin position="1"/>
        <end position="29"/>
    </location>
</feature>
<feature type="domain" description="Cytochrome C Planctomycete-type" evidence="4">
    <location>
        <begin position="47"/>
        <end position="101"/>
    </location>
</feature>
<dbReference type="InterPro" id="IPR011444">
    <property type="entry name" value="DUF1549"/>
</dbReference>
<dbReference type="RefSeq" id="WP_145085108.1">
    <property type="nucleotide sequence ID" value="NZ_CP036298.1"/>
</dbReference>
<dbReference type="OrthoDB" id="127107at2"/>
<feature type="chain" id="PRO_5022058983" evidence="1">
    <location>
        <begin position="30"/>
        <end position="1054"/>
    </location>
</feature>
<dbReference type="AlphaFoldDB" id="A0A518GG70"/>
<dbReference type="Pfam" id="PF07635">
    <property type="entry name" value="PSCyt1"/>
    <property type="match status" value="1"/>
</dbReference>
<evidence type="ECO:0000256" key="1">
    <source>
        <dbReference type="SAM" id="SignalP"/>
    </source>
</evidence>
<keyword evidence="6" id="KW-1185">Reference proteome</keyword>
<organism evidence="5 6">
    <name type="scientific">Aureliella helgolandensis</name>
    <dbReference type="NCBI Taxonomy" id="2527968"/>
    <lineage>
        <taxon>Bacteria</taxon>
        <taxon>Pseudomonadati</taxon>
        <taxon>Planctomycetota</taxon>
        <taxon>Planctomycetia</taxon>
        <taxon>Pirellulales</taxon>
        <taxon>Pirellulaceae</taxon>
        <taxon>Aureliella</taxon>
    </lineage>
</organism>
<dbReference type="Pfam" id="PF07587">
    <property type="entry name" value="PSD1"/>
    <property type="match status" value="1"/>
</dbReference>
<feature type="domain" description="DUF1549" evidence="2">
    <location>
        <begin position="167"/>
        <end position="380"/>
    </location>
</feature>
<dbReference type="Proteomes" id="UP000318017">
    <property type="component" value="Chromosome"/>
</dbReference>
<name>A0A518GG70_9BACT</name>
<dbReference type="PANTHER" id="PTHR35889">
    <property type="entry name" value="CYCLOINULO-OLIGOSACCHARIDE FRUCTANOTRANSFERASE-RELATED"/>
    <property type="match status" value="1"/>
</dbReference>
<gene>
    <name evidence="5" type="ORF">Q31a_59360</name>
</gene>
<dbReference type="EMBL" id="CP036298">
    <property type="protein sequence ID" value="QDV27547.1"/>
    <property type="molecule type" value="Genomic_DNA"/>
</dbReference>
<dbReference type="PANTHER" id="PTHR35889:SF3">
    <property type="entry name" value="F-BOX DOMAIN-CONTAINING PROTEIN"/>
    <property type="match status" value="1"/>
</dbReference>
<evidence type="ECO:0000313" key="6">
    <source>
        <dbReference type="Proteomes" id="UP000318017"/>
    </source>
</evidence>
<evidence type="ECO:0000259" key="2">
    <source>
        <dbReference type="Pfam" id="PF07583"/>
    </source>
</evidence>
<dbReference type="KEGG" id="ahel:Q31a_59360"/>
<reference evidence="5 6" key="1">
    <citation type="submission" date="2019-02" db="EMBL/GenBank/DDBJ databases">
        <title>Deep-cultivation of Planctomycetes and their phenomic and genomic characterization uncovers novel biology.</title>
        <authorList>
            <person name="Wiegand S."/>
            <person name="Jogler M."/>
            <person name="Boedeker C."/>
            <person name="Pinto D."/>
            <person name="Vollmers J."/>
            <person name="Rivas-Marin E."/>
            <person name="Kohn T."/>
            <person name="Peeters S.H."/>
            <person name="Heuer A."/>
            <person name="Rast P."/>
            <person name="Oberbeckmann S."/>
            <person name="Bunk B."/>
            <person name="Jeske O."/>
            <person name="Meyerdierks A."/>
            <person name="Storesund J.E."/>
            <person name="Kallscheuer N."/>
            <person name="Luecker S."/>
            <person name="Lage O.M."/>
            <person name="Pohl T."/>
            <person name="Merkel B.J."/>
            <person name="Hornburger P."/>
            <person name="Mueller R.-W."/>
            <person name="Bruemmer F."/>
            <person name="Labrenz M."/>
            <person name="Spormann A.M."/>
            <person name="Op den Camp H."/>
            <person name="Overmann J."/>
            <person name="Amann R."/>
            <person name="Jetten M.S.M."/>
            <person name="Mascher T."/>
            <person name="Medema M.H."/>
            <person name="Devos D.P."/>
            <person name="Kaster A.-K."/>
            <person name="Ovreas L."/>
            <person name="Rohde M."/>
            <person name="Galperin M.Y."/>
            <person name="Jogler C."/>
        </authorList>
    </citation>
    <scope>NUCLEOTIDE SEQUENCE [LARGE SCALE GENOMIC DNA]</scope>
    <source>
        <strain evidence="5 6">Q31a</strain>
    </source>
</reference>
<sequence length="1054" mass="116980" precursor="true">MSTWSIARPFLGWLAFTACHLLAVAASPADEPLQFETDIRPILREYCFDCHGATEEIEGGLDLRLVHFMTRGGDSGTALVPGDPEESLLWTRIREGDMPPGEARVADEKMRILETWIRQGAVTVRAEPLELAPGIPITEEERNYWAYQPISTPAPPPVNTSHRIRTPIDAFLAEAMPAGLEFSPDADRATLIRRVYFDLMGLPPTYAQIQFWLEHSSDQWYSLLIEELLSSPQYGERWARHWLDAAGYADSDGFTLADSPRSWAWRYRDYVVRAFNEDKPFDRFIAEQLAGDELAGPAEGDWTTDQIELLTATGFLRMAADGSGSGDNSPEARNKTIADTLQIVGSTLLGSSVHCAQCHDHRYDPISHVDYFSLRAVFAPALDWQAWKPPAERLVSLYTAQDRALAAEIESRVAAVAEERALKQAEFMQTAFEQELLKFDEPLRAPLKLAYETVAQDRTPEQTALLTQNPSINISPGVLYQYLPAAAEELKAFDAKIAKLRAEKPEEQFIQALVEPSQHVPVTHLFHRGDFNQPKQEVVPAGLTVTAPEGARVQFPTDSPLHPTTGRRLAFAEWLTSRENPLTARAIVNRMWMHHFGQGIVSTPGDFGRLGGVPTHPKLLDWLANDFIEQGWSLKHLHRRILQSTAWRQSSAREATRQAVDPENYYYWRKSLQRLDAESLRDSLLAVSDNLDASLNGPPIAVTEDETGQVRSDAQHPRRSIYINVRRSQPVGVLQTFDAPVMSVNCDIRTSTITASQALMLLNGEFMLDQASRVADHIVAQAEAAPGLEAAYPNWLPDLPSPAWQYGTGTIQSSAESLVQDAATELVHEFTSLPHFNGSQWQGSPTLPDPQWGWVLLHASGGHPGAPEHPAIRRWTAPANGQVVLSGSLQHTSPNGDGVRGRLLSSKQLLGTWLAKNNASPTPTAEIAVSAGETLDFVVDCLEHETSDSFVWKVQLSFTNTDGNVTKYDSEAEFSGPPEDLNQLPTHLTEAWKRILSRPPQAREMQAALDFAGQQLQSLALNRQGTASNRAAGHQVLVNVCQMLLNSNEFLYVE</sequence>
<dbReference type="Pfam" id="PF07583">
    <property type="entry name" value="PSCyt2"/>
    <property type="match status" value="1"/>
</dbReference>
<proteinExistence type="predicted"/>
<evidence type="ECO:0000259" key="4">
    <source>
        <dbReference type="Pfam" id="PF07635"/>
    </source>
</evidence>
<dbReference type="InterPro" id="IPR011429">
    <property type="entry name" value="Cyt_c_Planctomycete-type"/>
</dbReference>
<evidence type="ECO:0000313" key="5">
    <source>
        <dbReference type="EMBL" id="QDV27547.1"/>
    </source>
</evidence>
<accession>A0A518GG70</accession>
<protein>
    <submittedName>
        <fullName evidence="5">Planctomycete cytochrome C</fullName>
    </submittedName>
</protein>